<dbReference type="InterPro" id="IPR032710">
    <property type="entry name" value="NTF2-like_dom_sf"/>
</dbReference>
<evidence type="ECO:0000313" key="2">
    <source>
        <dbReference type="EMBL" id="TZG29172.1"/>
    </source>
</evidence>
<gene>
    <name evidence="2" type="ORF">FYJ91_03290</name>
</gene>
<accession>A0A5D9CDD7</accession>
<proteinExistence type="predicted"/>
<keyword evidence="3" id="KW-1185">Reference proteome</keyword>
<protein>
    <recommendedName>
        <fullName evidence="1">SnoaL-like domain-containing protein</fullName>
    </recommendedName>
</protein>
<dbReference type="SUPFAM" id="SSF54427">
    <property type="entry name" value="NTF2-like"/>
    <property type="match status" value="1"/>
</dbReference>
<sequence>MSVAENRELAIRFINSISSGARDMSLLADDVTWWVPGRGVLDRETFLTVANAFRAVRAGPFKMVVRNVTAEEDRVAVETRGEGPLIDGSIYANDYHFLIRIEGGKIKEIREHNNSLIPYLQFGHKLPPMPKLPDPIQ</sequence>
<comment type="caution">
    <text evidence="2">The sequence shown here is derived from an EMBL/GenBank/DDBJ whole genome shotgun (WGS) entry which is preliminary data.</text>
</comment>
<name>A0A5D9CDD7_9SPHN</name>
<dbReference type="Pfam" id="PF12680">
    <property type="entry name" value="SnoaL_2"/>
    <property type="match status" value="1"/>
</dbReference>
<dbReference type="EMBL" id="VTOU01000001">
    <property type="protein sequence ID" value="TZG29172.1"/>
    <property type="molecule type" value="Genomic_DNA"/>
</dbReference>
<dbReference type="AlphaFoldDB" id="A0A5D9CDD7"/>
<feature type="domain" description="SnoaL-like" evidence="1">
    <location>
        <begin position="24"/>
        <end position="108"/>
    </location>
</feature>
<dbReference type="RefSeq" id="WP_149520831.1">
    <property type="nucleotide sequence ID" value="NZ_VTOU01000001.1"/>
</dbReference>
<evidence type="ECO:0000259" key="1">
    <source>
        <dbReference type="Pfam" id="PF12680"/>
    </source>
</evidence>
<dbReference type="Gene3D" id="3.10.450.50">
    <property type="match status" value="1"/>
</dbReference>
<reference evidence="2 3" key="1">
    <citation type="submission" date="2019-08" db="EMBL/GenBank/DDBJ databases">
        <authorList>
            <person name="Wang G."/>
            <person name="Xu Z."/>
        </authorList>
    </citation>
    <scope>NUCLEOTIDE SEQUENCE [LARGE SCALE GENOMIC DNA]</scope>
    <source>
        <strain evidence="2 3">ZX</strain>
    </source>
</reference>
<dbReference type="Proteomes" id="UP000322077">
    <property type="component" value="Unassembled WGS sequence"/>
</dbReference>
<evidence type="ECO:0000313" key="3">
    <source>
        <dbReference type="Proteomes" id="UP000322077"/>
    </source>
</evidence>
<dbReference type="InterPro" id="IPR037401">
    <property type="entry name" value="SnoaL-like"/>
</dbReference>
<organism evidence="2 3">
    <name type="scientific">Sphingomonas montanisoli</name>
    <dbReference type="NCBI Taxonomy" id="2606412"/>
    <lineage>
        <taxon>Bacteria</taxon>
        <taxon>Pseudomonadati</taxon>
        <taxon>Pseudomonadota</taxon>
        <taxon>Alphaproteobacteria</taxon>
        <taxon>Sphingomonadales</taxon>
        <taxon>Sphingomonadaceae</taxon>
        <taxon>Sphingomonas</taxon>
    </lineage>
</organism>